<evidence type="ECO:0000259" key="8">
    <source>
        <dbReference type="PROSITE" id="PS50054"/>
    </source>
</evidence>
<proteinExistence type="inferred from homology"/>
<evidence type="ECO:0000256" key="6">
    <source>
        <dbReference type="ARBA" id="ARBA00022912"/>
    </source>
</evidence>
<evidence type="ECO:0000256" key="4">
    <source>
        <dbReference type="ARBA" id="ARBA00022490"/>
    </source>
</evidence>
<geneLocation type="mitochondrion" evidence="10"/>
<evidence type="ECO:0000256" key="3">
    <source>
        <dbReference type="ARBA" id="ARBA00013064"/>
    </source>
</evidence>
<keyword evidence="6" id="KW-0904">Protein phosphatase</keyword>
<dbReference type="Proteomes" id="UP000290189">
    <property type="component" value="Unassembled WGS sequence"/>
</dbReference>
<dbReference type="OMA" id="PWNPISE"/>
<dbReference type="GO" id="GO:0004725">
    <property type="term" value="F:protein tyrosine phosphatase activity"/>
    <property type="evidence" value="ECO:0007669"/>
    <property type="project" value="UniProtKB-EC"/>
</dbReference>
<dbReference type="InterPro" id="IPR004861">
    <property type="entry name" value="Siw14-like"/>
</dbReference>
<name>A0A0G4J764_PLABS</name>
<feature type="domain" description="Tyrosine-protein phosphatase" evidence="8">
    <location>
        <begin position="10"/>
        <end position="163"/>
    </location>
</feature>
<dbReference type="PANTHER" id="PTHR31126">
    <property type="entry name" value="TYROSINE-PROTEIN PHOSPHATASE"/>
    <property type="match status" value="1"/>
</dbReference>
<dbReference type="PRINTS" id="PR01911">
    <property type="entry name" value="PFDSPHPHTASE"/>
</dbReference>
<dbReference type="EC" id="3.1.3.48" evidence="3"/>
<dbReference type="SUPFAM" id="SSF52799">
    <property type="entry name" value="(Phosphotyrosine protein) phosphatases II"/>
    <property type="match status" value="1"/>
</dbReference>
<evidence type="ECO:0000313" key="11">
    <source>
        <dbReference type="Proteomes" id="UP000039324"/>
    </source>
</evidence>
<evidence type="ECO:0000313" key="12">
    <source>
        <dbReference type="Proteomes" id="UP000290189"/>
    </source>
</evidence>
<dbReference type="InterPro" id="IPR029021">
    <property type="entry name" value="Prot-tyrosine_phosphatase-like"/>
</dbReference>
<evidence type="ECO:0000313" key="10">
    <source>
        <dbReference type="EMBL" id="SPQ95432.1"/>
    </source>
</evidence>
<comment type="subcellular location">
    <subcellularLocation>
        <location evidence="1">Cytoplasm</location>
    </subcellularLocation>
</comment>
<evidence type="ECO:0000256" key="2">
    <source>
        <dbReference type="ARBA" id="ARBA00009580"/>
    </source>
</evidence>
<dbReference type="OrthoDB" id="6375174at2759"/>
<dbReference type="InterPro" id="IPR020428">
    <property type="entry name" value="PFA-DSPs"/>
</dbReference>
<dbReference type="GO" id="GO:0005737">
    <property type="term" value="C:cytoplasm"/>
    <property type="evidence" value="ECO:0007669"/>
    <property type="project" value="UniProtKB-SubCell"/>
</dbReference>
<dbReference type="FunFam" id="3.90.190.10:FF:000035">
    <property type="entry name" value="Tyrosine phosphatase, putative"/>
    <property type="match status" value="1"/>
</dbReference>
<comment type="catalytic activity">
    <reaction evidence="7">
        <text>O-phospho-L-tyrosyl-[protein] + H2O = L-tyrosyl-[protein] + phosphate</text>
        <dbReference type="Rhea" id="RHEA:10684"/>
        <dbReference type="Rhea" id="RHEA-COMP:10136"/>
        <dbReference type="Rhea" id="RHEA-COMP:20101"/>
        <dbReference type="ChEBI" id="CHEBI:15377"/>
        <dbReference type="ChEBI" id="CHEBI:43474"/>
        <dbReference type="ChEBI" id="CHEBI:46858"/>
        <dbReference type="ChEBI" id="CHEBI:61978"/>
        <dbReference type="EC" id="3.1.3.48"/>
    </reaction>
</comment>
<dbReference type="PANTHER" id="PTHR31126:SF8">
    <property type="entry name" value="TYROSINE-PROTEIN PHOSPHATASE OCA1-RELATED"/>
    <property type="match status" value="1"/>
</dbReference>
<evidence type="ECO:0000256" key="1">
    <source>
        <dbReference type="ARBA" id="ARBA00004496"/>
    </source>
</evidence>
<dbReference type="PROSITE" id="PS50054">
    <property type="entry name" value="TYR_PHOSPHATASE_DUAL"/>
    <property type="match status" value="1"/>
</dbReference>
<dbReference type="EMBL" id="OVEO01000004">
    <property type="protein sequence ID" value="SPQ95432.1"/>
    <property type="molecule type" value="Genomic_DNA"/>
</dbReference>
<dbReference type="InterPro" id="IPR020422">
    <property type="entry name" value="TYR_PHOSPHATASE_DUAL_dom"/>
</dbReference>
<keyword evidence="11" id="KW-1185">Reference proteome</keyword>
<dbReference type="EMBL" id="CDSF01000144">
    <property type="protein sequence ID" value="CEP03189.1"/>
    <property type="molecule type" value="Genomic_DNA"/>
</dbReference>
<gene>
    <name evidence="9" type="ORF">PBRA_002948</name>
    <name evidence="10" type="ORF">PLBR_LOCUS2647</name>
</gene>
<dbReference type="CDD" id="cd14531">
    <property type="entry name" value="PFA-DSP_Oca1"/>
    <property type="match status" value="1"/>
</dbReference>
<evidence type="ECO:0000313" key="9">
    <source>
        <dbReference type="EMBL" id="CEP03189.1"/>
    </source>
</evidence>
<dbReference type="AlphaFoldDB" id="A0A0G4J764"/>
<dbReference type="Proteomes" id="UP000039324">
    <property type="component" value="Unassembled WGS sequence"/>
</dbReference>
<protein>
    <recommendedName>
        <fullName evidence="3">protein-tyrosine-phosphatase</fullName>
        <ecNumber evidence="3">3.1.3.48</ecNumber>
    </recommendedName>
</protein>
<reference evidence="9 11" key="1">
    <citation type="submission" date="2015-02" db="EMBL/GenBank/DDBJ databases">
        <authorList>
            <person name="Chooi Y.-H."/>
        </authorList>
    </citation>
    <scope>NUCLEOTIDE SEQUENCE [LARGE SCALE GENOMIC DNA]</scope>
    <source>
        <strain evidence="9">E3</strain>
    </source>
</reference>
<evidence type="ECO:0000256" key="7">
    <source>
        <dbReference type="ARBA" id="ARBA00051722"/>
    </source>
</evidence>
<keyword evidence="5" id="KW-0378">Hydrolase</keyword>
<keyword evidence="4" id="KW-0963">Cytoplasm</keyword>
<dbReference type="Gene3D" id="3.90.190.10">
    <property type="entry name" value="Protein tyrosine phosphatase superfamily"/>
    <property type="match status" value="1"/>
</dbReference>
<evidence type="ECO:0000256" key="5">
    <source>
        <dbReference type="ARBA" id="ARBA00022801"/>
    </source>
</evidence>
<dbReference type="STRING" id="37360.A0A0G4J764"/>
<organism evidence="9 11">
    <name type="scientific">Plasmodiophora brassicae</name>
    <name type="common">Clubroot disease agent</name>
    <dbReference type="NCBI Taxonomy" id="37360"/>
    <lineage>
        <taxon>Eukaryota</taxon>
        <taxon>Sar</taxon>
        <taxon>Rhizaria</taxon>
        <taxon>Endomyxa</taxon>
        <taxon>Phytomyxea</taxon>
        <taxon>Plasmodiophorida</taxon>
        <taxon>Plasmodiophoridae</taxon>
        <taxon>Plasmodiophora</taxon>
    </lineage>
</organism>
<dbReference type="Pfam" id="PF03162">
    <property type="entry name" value="Y_phosphatase2"/>
    <property type="match status" value="1"/>
</dbReference>
<comment type="similarity">
    <text evidence="2">Belongs to the protein-tyrosine phosphatase family.</text>
</comment>
<reference evidence="10 12" key="2">
    <citation type="submission" date="2018-03" db="EMBL/GenBank/DDBJ databases">
        <authorList>
            <person name="Fogelqvist J."/>
        </authorList>
    </citation>
    <scope>NUCLEOTIDE SEQUENCE [LARGE SCALE GENOMIC DNA]</scope>
</reference>
<keyword evidence="10" id="KW-0496">Mitochondrion</keyword>
<sequence length="167" mass="19398">MSYSYIPPQNFGLVAENLYRSGEPNELNLPFLERLRLKTIIYLAPDEPSRLLLNFVDDQDIQFLHLGREGTKTPWKTVSEEVVLAALDTILDVNSYPVLVMCHLGRHRTGTVLGCLRKVQRWNLASIFEEYRRYAGTKVRLMNEQFIELFDTDLVRIPANPPSWLYI</sequence>
<accession>A0A0G4J764</accession>